<accession>A0AAV7K1U1</accession>
<proteinExistence type="predicted"/>
<organism evidence="2 3">
    <name type="scientific">Oopsacas minuta</name>
    <dbReference type="NCBI Taxonomy" id="111878"/>
    <lineage>
        <taxon>Eukaryota</taxon>
        <taxon>Metazoa</taxon>
        <taxon>Porifera</taxon>
        <taxon>Hexactinellida</taxon>
        <taxon>Hexasterophora</taxon>
        <taxon>Lyssacinosida</taxon>
        <taxon>Leucopsacidae</taxon>
        <taxon>Oopsacas</taxon>
    </lineage>
</organism>
<keyword evidence="3" id="KW-1185">Reference proteome</keyword>
<dbReference type="AlphaFoldDB" id="A0AAV7K1U1"/>
<keyword evidence="1" id="KW-0472">Membrane</keyword>
<evidence type="ECO:0000256" key="1">
    <source>
        <dbReference type="SAM" id="Phobius"/>
    </source>
</evidence>
<evidence type="ECO:0000313" key="3">
    <source>
        <dbReference type="Proteomes" id="UP001165289"/>
    </source>
</evidence>
<dbReference type="EMBL" id="JAKMXF010000210">
    <property type="protein sequence ID" value="KAI6655020.1"/>
    <property type="molecule type" value="Genomic_DNA"/>
</dbReference>
<protein>
    <submittedName>
        <fullName evidence="2">Uncharacterized protein</fullName>
    </submittedName>
</protein>
<evidence type="ECO:0000313" key="2">
    <source>
        <dbReference type="EMBL" id="KAI6655020.1"/>
    </source>
</evidence>
<keyword evidence="1" id="KW-1133">Transmembrane helix</keyword>
<comment type="caution">
    <text evidence="2">The sequence shown here is derived from an EMBL/GenBank/DDBJ whole genome shotgun (WGS) entry which is preliminary data.</text>
</comment>
<keyword evidence="1" id="KW-0812">Transmembrane</keyword>
<gene>
    <name evidence="2" type="ORF">LOD99_2309</name>
</gene>
<name>A0AAV7K1U1_9METZ</name>
<sequence>MESRRTRLIKFFSRSIQLSFCTLLELDQICTEINYSLFRVDNFDDEWFSEWKKYIFNIADDQLILRPFDGSYDHKLLNVSMLRILEVLNACSRLPPVKEVYEQALQEHVENMARACNIGIENFEKFKTNFDKFIELVAIRREYIRNNGADEIELNDEITANFRGSIPNLVFGKIVGDALGLHPVFGALLNPTGGIVGKNNSNALLRSLVIFPSIKKNAIIHDATGYLRYYHGIGPGYKYLDVGDIRGRLTAFNGVLYGYKLPLANIRNLYTFEKNLAKEVVNYVKDRCVMIELRDSICLCIVFVCCFALLHFLI</sequence>
<reference evidence="2 3" key="1">
    <citation type="journal article" date="2023" name="BMC Biol.">
        <title>The compact genome of the sponge Oopsacas minuta (Hexactinellida) is lacking key metazoan core genes.</title>
        <authorList>
            <person name="Santini S."/>
            <person name="Schenkelaars Q."/>
            <person name="Jourda C."/>
            <person name="Duchesne M."/>
            <person name="Belahbib H."/>
            <person name="Rocher C."/>
            <person name="Selva M."/>
            <person name="Riesgo A."/>
            <person name="Vervoort M."/>
            <person name="Leys S.P."/>
            <person name="Kodjabachian L."/>
            <person name="Le Bivic A."/>
            <person name="Borchiellini C."/>
            <person name="Claverie J.M."/>
            <person name="Renard E."/>
        </authorList>
    </citation>
    <scope>NUCLEOTIDE SEQUENCE [LARGE SCALE GENOMIC DNA]</scope>
    <source>
        <strain evidence="2">SPO-2</strain>
    </source>
</reference>
<feature type="transmembrane region" description="Helical" evidence="1">
    <location>
        <begin position="296"/>
        <end position="313"/>
    </location>
</feature>
<dbReference type="Proteomes" id="UP001165289">
    <property type="component" value="Unassembled WGS sequence"/>
</dbReference>